<comment type="caution">
    <text evidence="2">The sequence shown here is derived from an EMBL/GenBank/DDBJ whole genome shotgun (WGS) entry which is preliminary data.</text>
</comment>
<reference evidence="2 3" key="1">
    <citation type="journal article" date="2021" name="Plant Biotechnol. J.">
        <title>Multi-omics assisted identification of the key and species-specific regulatory components of drought-tolerant mechanisms in Gossypium stocksii.</title>
        <authorList>
            <person name="Yu D."/>
            <person name="Ke L."/>
            <person name="Zhang D."/>
            <person name="Wu Y."/>
            <person name="Sun Y."/>
            <person name="Mei J."/>
            <person name="Sun J."/>
            <person name="Sun Y."/>
        </authorList>
    </citation>
    <scope>NUCLEOTIDE SEQUENCE [LARGE SCALE GENOMIC DNA]</scope>
    <source>
        <strain evidence="3">cv. E1</strain>
        <tissue evidence="2">Leaf</tissue>
    </source>
</reference>
<feature type="region of interest" description="Disordered" evidence="1">
    <location>
        <begin position="48"/>
        <end position="84"/>
    </location>
</feature>
<dbReference type="AlphaFoldDB" id="A0A9D3U7A4"/>
<evidence type="ECO:0000256" key="1">
    <source>
        <dbReference type="SAM" id="MobiDB-lite"/>
    </source>
</evidence>
<evidence type="ECO:0000313" key="3">
    <source>
        <dbReference type="Proteomes" id="UP000828251"/>
    </source>
</evidence>
<feature type="compositionally biased region" description="Polar residues" evidence="1">
    <location>
        <begin position="53"/>
        <end position="62"/>
    </location>
</feature>
<evidence type="ECO:0000313" key="2">
    <source>
        <dbReference type="EMBL" id="KAH1031134.1"/>
    </source>
</evidence>
<accession>A0A9D3U7A4</accession>
<proteinExistence type="predicted"/>
<sequence>MDIKKIKEDHVSHVRGSLPRLYNEKLIRAIIRKLMRAINGKLRRAINREAPNSHISGSSSEPYQEAQKEPLIGKLTKSHISGHS</sequence>
<dbReference type="Proteomes" id="UP000828251">
    <property type="component" value="Unassembled WGS sequence"/>
</dbReference>
<protein>
    <submittedName>
        <fullName evidence="2">Uncharacterized protein</fullName>
    </submittedName>
</protein>
<organism evidence="2 3">
    <name type="scientific">Gossypium stocksii</name>
    <dbReference type="NCBI Taxonomy" id="47602"/>
    <lineage>
        <taxon>Eukaryota</taxon>
        <taxon>Viridiplantae</taxon>
        <taxon>Streptophyta</taxon>
        <taxon>Embryophyta</taxon>
        <taxon>Tracheophyta</taxon>
        <taxon>Spermatophyta</taxon>
        <taxon>Magnoliopsida</taxon>
        <taxon>eudicotyledons</taxon>
        <taxon>Gunneridae</taxon>
        <taxon>Pentapetalae</taxon>
        <taxon>rosids</taxon>
        <taxon>malvids</taxon>
        <taxon>Malvales</taxon>
        <taxon>Malvaceae</taxon>
        <taxon>Malvoideae</taxon>
        <taxon>Gossypium</taxon>
    </lineage>
</organism>
<name>A0A9D3U7A4_9ROSI</name>
<gene>
    <name evidence="2" type="ORF">J1N35_043308</name>
</gene>
<dbReference type="EMBL" id="JAIQCV010000013">
    <property type="protein sequence ID" value="KAH1031134.1"/>
    <property type="molecule type" value="Genomic_DNA"/>
</dbReference>
<keyword evidence="3" id="KW-1185">Reference proteome</keyword>